<evidence type="ECO:0000313" key="4">
    <source>
        <dbReference type="Proteomes" id="UP001500390"/>
    </source>
</evidence>
<protein>
    <recommendedName>
        <fullName evidence="2">HTH luxR-type domain-containing protein</fullName>
    </recommendedName>
</protein>
<dbReference type="InterPro" id="IPR000792">
    <property type="entry name" value="Tscrpt_reg_LuxR_C"/>
</dbReference>
<reference evidence="4" key="1">
    <citation type="journal article" date="2019" name="Int. J. Syst. Evol. Microbiol.">
        <title>The Global Catalogue of Microorganisms (GCM) 10K type strain sequencing project: providing services to taxonomists for standard genome sequencing and annotation.</title>
        <authorList>
            <consortium name="The Broad Institute Genomics Platform"/>
            <consortium name="The Broad Institute Genome Sequencing Center for Infectious Disease"/>
            <person name="Wu L."/>
            <person name="Ma J."/>
        </authorList>
    </citation>
    <scope>NUCLEOTIDE SEQUENCE [LARGE SCALE GENOMIC DNA]</scope>
    <source>
        <strain evidence="4">JCM 17738</strain>
    </source>
</reference>
<organism evidence="3 4">
    <name type="scientific">Ornithinibacter aureus</name>
    <dbReference type="NCBI Taxonomy" id="622664"/>
    <lineage>
        <taxon>Bacteria</taxon>
        <taxon>Bacillati</taxon>
        <taxon>Actinomycetota</taxon>
        <taxon>Actinomycetes</taxon>
        <taxon>Micrococcales</taxon>
        <taxon>Intrasporangiaceae</taxon>
        <taxon>Ornithinibacter</taxon>
    </lineage>
</organism>
<dbReference type="InterPro" id="IPR036388">
    <property type="entry name" value="WH-like_DNA-bd_sf"/>
</dbReference>
<keyword evidence="4" id="KW-1185">Reference proteome</keyword>
<dbReference type="EMBL" id="BAABFX010000020">
    <property type="protein sequence ID" value="GAA4391969.1"/>
    <property type="molecule type" value="Genomic_DNA"/>
</dbReference>
<comment type="caution">
    <text evidence="3">The sequence shown here is derived from an EMBL/GenBank/DDBJ whole genome shotgun (WGS) entry which is preliminary data.</text>
</comment>
<feature type="compositionally biased region" description="Basic and acidic residues" evidence="1">
    <location>
        <begin position="9"/>
        <end position="20"/>
    </location>
</feature>
<feature type="domain" description="HTH luxR-type" evidence="2">
    <location>
        <begin position="4"/>
        <end position="65"/>
    </location>
</feature>
<dbReference type="Pfam" id="PF00196">
    <property type="entry name" value="GerE"/>
    <property type="match status" value="1"/>
</dbReference>
<dbReference type="SMART" id="SM00421">
    <property type="entry name" value="HTH_LUXR"/>
    <property type="match status" value="1"/>
</dbReference>
<evidence type="ECO:0000313" key="3">
    <source>
        <dbReference type="EMBL" id="GAA4391969.1"/>
    </source>
</evidence>
<dbReference type="SUPFAM" id="SSF46894">
    <property type="entry name" value="C-terminal effector domain of the bipartite response regulators"/>
    <property type="match status" value="1"/>
</dbReference>
<evidence type="ECO:0000259" key="2">
    <source>
        <dbReference type="SMART" id="SM00421"/>
    </source>
</evidence>
<dbReference type="Proteomes" id="UP001500390">
    <property type="component" value="Unassembled WGS sequence"/>
</dbReference>
<dbReference type="Gene3D" id="1.10.10.10">
    <property type="entry name" value="Winged helix-like DNA-binding domain superfamily/Winged helix DNA-binding domain"/>
    <property type="match status" value="1"/>
</dbReference>
<gene>
    <name evidence="3" type="ORF">GCM10023153_10490</name>
</gene>
<sequence>MFGVADLSPAERRKHGESARTHAPLEGQAQVGEAQGISLDTVNTHVRSIYAKLGAGTRRDAITAARDLGLL</sequence>
<evidence type="ECO:0000256" key="1">
    <source>
        <dbReference type="SAM" id="MobiDB-lite"/>
    </source>
</evidence>
<feature type="region of interest" description="Disordered" evidence="1">
    <location>
        <begin position="1"/>
        <end position="32"/>
    </location>
</feature>
<proteinExistence type="predicted"/>
<accession>A0ABP8JKD4</accession>
<name>A0ABP8JKD4_9MICO</name>
<dbReference type="InterPro" id="IPR016032">
    <property type="entry name" value="Sig_transdc_resp-reg_C-effctor"/>
</dbReference>